<accession>A0A819QKF9</accession>
<feature type="active site" description="Proton acceptor" evidence="7">
    <location>
        <position position="154"/>
    </location>
</feature>
<evidence type="ECO:0000259" key="8">
    <source>
        <dbReference type="PROSITE" id="PS50305"/>
    </source>
</evidence>
<dbReference type="InterPro" id="IPR050134">
    <property type="entry name" value="NAD-dep_sirtuin_deacylases"/>
</dbReference>
<feature type="binding site" evidence="7">
    <location>
        <position position="188"/>
    </location>
    <ligand>
        <name>Zn(2+)</name>
        <dbReference type="ChEBI" id="CHEBI:29105"/>
    </ligand>
</feature>
<dbReference type="Proteomes" id="UP000663844">
    <property type="component" value="Unassembled WGS sequence"/>
</dbReference>
<feature type="binding site" evidence="7">
    <location>
        <position position="165"/>
    </location>
    <ligand>
        <name>Zn(2+)</name>
        <dbReference type="ChEBI" id="CHEBI:29105"/>
    </ligand>
</feature>
<dbReference type="InterPro" id="IPR029035">
    <property type="entry name" value="DHS-like_NAD/FAD-binding_dom"/>
</dbReference>
<evidence type="ECO:0000256" key="1">
    <source>
        <dbReference type="ARBA" id="ARBA00012928"/>
    </source>
</evidence>
<evidence type="ECO:0000313" key="9">
    <source>
        <dbReference type="EMBL" id="CAF0760067.1"/>
    </source>
</evidence>
<dbReference type="EMBL" id="CAJOBB010003294">
    <property type="protein sequence ID" value="CAF4032435.1"/>
    <property type="molecule type" value="Genomic_DNA"/>
</dbReference>
<dbReference type="AlphaFoldDB" id="A0A819QKF9"/>
<evidence type="ECO:0000313" key="12">
    <source>
        <dbReference type="EMBL" id="CAF4032435.1"/>
    </source>
</evidence>
<dbReference type="GO" id="GO:0005634">
    <property type="term" value="C:nucleus"/>
    <property type="evidence" value="ECO:0007669"/>
    <property type="project" value="TreeGrafter"/>
</dbReference>
<dbReference type="EMBL" id="CAJNOE010000026">
    <property type="protein sequence ID" value="CAF0760067.1"/>
    <property type="molecule type" value="Genomic_DNA"/>
</dbReference>
<gene>
    <name evidence="9" type="ORF">IZO911_LOCUS4663</name>
    <name evidence="10" type="ORF">JYZ213_LOCUS4488</name>
    <name evidence="12" type="ORF">KXQ929_LOCUS30374</name>
    <name evidence="11" type="ORF">OXD698_LOCUS12185</name>
</gene>
<dbReference type="InterPro" id="IPR003000">
    <property type="entry name" value="Sirtuin"/>
</dbReference>
<sequence>MAHGISDPECKKEYFDSQIELNAKLDQLAQWIKESQHFIVFTGAGVSTSTGIPDFRSAMDTILPTGPGEWELQDNKKFRSNKAKIIDDIQQAIPSPSHMYIVLFESENEINSDVYSRALVELQRRGILKCLISQNCDGLHLRSGMNPAYVAELHGNMNLETCERCHAKYLRDFDTDMNRSDHYTGRRCDKSNCRGRLKDSLINFGENLPEDELNKAFNHAEKADVCLVLGSSLTVRPASDIPRRVAKRKKKLIIGNLQRTPLYNRAVINIHTFSDTIMKGLMERLDIPIPPWILRRRVRIICQNDHDMNKSKINIEGRDPDNAEIPFTLFKSIQMTIGDRKKQELNCEPFSIEISNKNIHSISIRLHFFGHYNEVPFDLHYINIRNVPKEEEFYLFYNPLKGEWRKTIDETDLPI</sequence>
<dbReference type="PROSITE" id="PS50305">
    <property type="entry name" value="SIRTUIN"/>
    <property type="match status" value="1"/>
</dbReference>
<protein>
    <recommendedName>
        <fullName evidence="1">protein acetyllysine N-acetyltransferase</fullName>
        <ecNumber evidence="1">2.3.1.286</ecNumber>
    </recommendedName>
</protein>
<feature type="domain" description="Deacetylase sirtuin-type" evidence="8">
    <location>
        <begin position="18"/>
        <end position="288"/>
    </location>
</feature>
<dbReference type="Proteomes" id="UP000663868">
    <property type="component" value="Unassembled WGS sequence"/>
</dbReference>
<dbReference type="Proteomes" id="UP000663845">
    <property type="component" value="Unassembled WGS sequence"/>
</dbReference>
<evidence type="ECO:0000256" key="4">
    <source>
        <dbReference type="ARBA" id="ARBA00022833"/>
    </source>
</evidence>
<feature type="binding site" evidence="7">
    <location>
        <position position="162"/>
    </location>
    <ligand>
        <name>Zn(2+)</name>
        <dbReference type="ChEBI" id="CHEBI:29105"/>
    </ligand>
</feature>
<dbReference type="Pfam" id="PF02146">
    <property type="entry name" value="SIR2"/>
    <property type="match status" value="1"/>
</dbReference>
<dbReference type="EMBL" id="CAJOAZ010000703">
    <property type="protein sequence ID" value="CAF3699609.1"/>
    <property type="molecule type" value="Genomic_DNA"/>
</dbReference>
<reference evidence="12" key="1">
    <citation type="submission" date="2021-02" db="EMBL/GenBank/DDBJ databases">
        <authorList>
            <person name="Nowell W R."/>
        </authorList>
    </citation>
    <scope>NUCLEOTIDE SEQUENCE</scope>
</reference>
<name>A0A819QKF9_9BILA</name>
<evidence type="ECO:0000256" key="5">
    <source>
        <dbReference type="ARBA" id="ARBA00023027"/>
    </source>
</evidence>
<dbReference type="SUPFAM" id="SSF52467">
    <property type="entry name" value="DHS-like NAD/FAD-binding domain"/>
    <property type="match status" value="1"/>
</dbReference>
<dbReference type="EC" id="2.3.1.286" evidence="1"/>
<dbReference type="Gene3D" id="2.20.28.200">
    <property type="match status" value="1"/>
</dbReference>
<dbReference type="Proteomes" id="UP000663860">
    <property type="component" value="Unassembled WGS sequence"/>
</dbReference>
<keyword evidence="4 7" id="KW-0862">Zinc</keyword>
<dbReference type="GO" id="GO:0003714">
    <property type="term" value="F:transcription corepressor activity"/>
    <property type="evidence" value="ECO:0007669"/>
    <property type="project" value="TreeGrafter"/>
</dbReference>
<feature type="binding site" evidence="7">
    <location>
        <position position="193"/>
    </location>
    <ligand>
        <name>Zn(2+)</name>
        <dbReference type="ChEBI" id="CHEBI:29105"/>
    </ligand>
</feature>
<evidence type="ECO:0000256" key="6">
    <source>
        <dbReference type="ARBA" id="ARBA00038170"/>
    </source>
</evidence>
<organism evidence="12 13">
    <name type="scientific">Adineta steineri</name>
    <dbReference type="NCBI Taxonomy" id="433720"/>
    <lineage>
        <taxon>Eukaryota</taxon>
        <taxon>Metazoa</taxon>
        <taxon>Spiralia</taxon>
        <taxon>Gnathifera</taxon>
        <taxon>Rotifera</taxon>
        <taxon>Eurotatoria</taxon>
        <taxon>Bdelloidea</taxon>
        <taxon>Adinetida</taxon>
        <taxon>Adinetidae</taxon>
        <taxon>Adineta</taxon>
    </lineage>
</organism>
<dbReference type="PANTHER" id="PTHR11085:SF12">
    <property type="entry name" value="NAD-DEPENDENT PROTEIN DEACYLASE SIRTUIN-6"/>
    <property type="match status" value="1"/>
</dbReference>
<proteinExistence type="inferred from homology"/>
<comment type="caution">
    <text evidence="12">The sequence shown here is derived from an EMBL/GenBank/DDBJ whole genome shotgun (WGS) entry which is preliminary data.</text>
</comment>
<dbReference type="Gene3D" id="3.40.50.1220">
    <property type="entry name" value="TPP-binding domain"/>
    <property type="match status" value="2"/>
</dbReference>
<keyword evidence="5" id="KW-0520">NAD</keyword>
<keyword evidence="2" id="KW-0808">Transferase</keyword>
<evidence type="ECO:0000256" key="2">
    <source>
        <dbReference type="ARBA" id="ARBA00022679"/>
    </source>
</evidence>
<dbReference type="GO" id="GO:0046872">
    <property type="term" value="F:metal ion binding"/>
    <property type="evidence" value="ECO:0007669"/>
    <property type="project" value="UniProtKB-KW"/>
</dbReference>
<dbReference type="GO" id="GO:0070403">
    <property type="term" value="F:NAD+ binding"/>
    <property type="evidence" value="ECO:0007669"/>
    <property type="project" value="InterPro"/>
</dbReference>
<evidence type="ECO:0000256" key="3">
    <source>
        <dbReference type="ARBA" id="ARBA00022723"/>
    </source>
</evidence>
<dbReference type="GO" id="GO:0000122">
    <property type="term" value="P:negative regulation of transcription by RNA polymerase II"/>
    <property type="evidence" value="ECO:0007669"/>
    <property type="project" value="TreeGrafter"/>
</dbReference>
<evidence type="ECO:0000256" key="7">
    <source>
        <dbReference type="PROSITE-ProRule" id="PRU00236"/>
    </source>
</evidence>
<keyword evidence="3 7" id="KW-0479">Metal-binding</keyword>
<dbReference type="InterPro" id="IPR026590">
    <property type="entry name" value="Ssirtuin_cat_dom"/>
</dbReference>
<evidence type="ECO:0000313" key="10">
    <source>
        <dbReference type="EMBL" id="CAF0786559.1"/>
    </source>
</evidence>
<dbReference type="EMBL" id="CAJNOG010000025">
    <property type="protein sequence ID" value="CAF0786559.1"/>
    <property type="molecule type" value="Genomic_DNA"/>
</dbReference>
<evidence type="ECO:0000313" key="13">
    <source>
        <dbReference type="Proteomes" id="UP000663868"/>
    </source>
</evidence>
<comment type="similarity">
    <text evidence="6">Belongs to the sirtuin family. Class IV subfamily.</text>
</comment>
<dbReference type="PANTHER" id="PTHR11085">
    <property type="entry name" value="NAD-DEPENDENT PROTEIN DEACYLASE SIRTUIN-5, MITOCHONDRIAL-RELATED"/>
    <property type="match status" value="1"/>
</dbReference>
<evidence type="ECO:0000313" key="11">
    <source>
        <dbReference type="EMBL" id="CAF3699609.1"/>
    </source>
</evidence>
<dbReference type="GO" id="GO:0017136">
    <property type="term" value="F:histone deacetylase activity, NAD-dependent"/>
    <property type="evidence" value="ECO:0007669"/>
    <property type="project" value="TreeGrafter"/>
</dbReference>